<proteinExistence type="predicted"/>
<comment type="caution">
    <text evidence="2">The sequence shown here is derived from an EMBL/GenBank/DDBJ whole genome shotgun (WGS) entry which is preliminary data.</text>
</comment>
<feature type="transmembrane region" description="Helical" evidence="1">
    <location>
        <begin position="40"/>
        <end position="59"/>
    </location>
</feature>
<keyword evidence="1" id="KW-0472">Membrane</keyword>
<evidence type="ECO:0000313" key="3">
    <source>
        <dbReference type="Proteomes" id="UP001597187"/>
    </source>
</evidence>
<reference evidence="2 3" key="1">
    <citation type="journal article" date="2019" name="Int. J. Syst. Evol. Microbiol.">
        <title>The Global Catalogue of Microorganisms (GCM) 10K type strain sequencing project: providing services to taxonomists for standard genome sequencing and annotation.</title>
        <authorList>
            <consortium name="The Broad Institute Genomics Platform"/>
            <consortium name="The Broad Institute Genome Sequencing Center for Infectious Disease"/>
            <person name="Wu L."/>
            <person name="Ma J."/>
        </authorList>
    </citation>
    <scope>NUCLEOTIDE SEQUENCE [LARGE SCALE GENOMIC DNA]</scope>
    <source>
        <strain evidence="2 3">CGMCC 1.12563</strain>
    </source>
</reference>
<sequence>MEFDGLGVGGVFSLFGVLPHGVFLAIWAATQQALFFGPPFNGVLFVLSVVGVVAFGWGGDWAAPDGSSKPPGREVQ</sequence>
<keyword evidence="1" id="KW-0812">Transmembrane</keyword>
<keyword evidence="3" id="KW-1185">Reference proteome</keyword>
<gene>
    <name evidence="2" type="ORF">ACFSBT_05835</name>
</gene>
<evidence type="ECO:0000313" key="2">
    <source>
        <dbReference type="EMBL" id="MFD1512803.1"/>
    </source>
</evidence>
<dbReference type="Proteomes" id="UP001597187">
    <property type="component" value="Unassembled WGS sequence"/>
</dbReference>
<evidence type="ECO:0000256" key="1">
    <source>
        <dbReference type="SAM" id="Phobius"/>
    </source>
</evidence>
<protein>
    <submittedName>
        <fullName evidence="2">Uncharacterized protein</fullName>
    </submittedName>
</protein>
<accession>A0ABD6ATF3</accession>
<keyword evidence="1" id="KW-1133">Transmembrane helix</keyword>
<name>A0ABD6ATF3_9EURY</name>
<dbReference type="AlphaFoldDB" id="A0ABD6ATF3"/>
<organism evidence="2 3">
    <name type="scientific">Halomarina rubra</name>
    <dbReference type="NCBI Taxonomy" id="2071873"/>
    <lineage>
        <taxon>Archaea</taxon>
        <taxon>Methanobacteriati</taxon>
        <taxon>Methanobacteriota</taxon>
        <taxon>Stenosarchaea group</taxon>
        <taxon>Halobacteria</taxon>
        <taxon>Halobacteriales</taxon>
        <taxon>Natronomonadaceae</taxon>
        <taxon>Halomarina</taxon>
    </lineage>
</organism>
<dbReference type="RefSeq" id="WP_250872780.1">
    <property type="nucleotide sequence ID" value="NZ_JALXFV010000003.1"/>
</dbReference>
<dbReference type="EMBL" id="JBHUDC010000003">
    <property type="protein sequence ID" value="MFD1512803.1"/>
    <property type="molecule type" value="Genomic_DNA"/>
</dbReference>
<feature type="transmembrane region" description="Helical" evidence="1">
    <location>
        <begin position="6"/>
        <end position="28"/>
    </location>
</feature>